<comment type="caution">
    <text evidence="2">The sequence shown here is derived from an EMBL/GenBank/DDBJ whole genome shotgun (WGS) entry which is preliminary data.</text>
</comment>
<dbReference type="STRING" id="1214573.A0A0G2HLX7"/>
<gene>
    <name evidence="2" type="ORF">UCDDA912_g10772</name>
</gene>
<dbReference type="EMBL" id="LCUC01001076">
    <property type="protein sequence ID" value="KKY29305.1"/>
    <property type="molecule type" value="Genomic_DNA"/>
</dbReference>
<accession>A0A0G2HLX7</accession>
<dbReference type="InterPro" id="IPR013216">
    <property type="entry name" value="Methyltransf_11"/>
</dbReference>
<dbReference type="Proteomes" id="UP000034680">
    <property type="component" value="Unassembled WGS sequence"/>
</dbReference>
<name>A0A0G2HLX7_9PEZI</name>
<protein>
    <submittedName>
        <fullName evidence="2">Putative ubie coq5</fullName>
    </submittedName>
</protein>
<evidence type="ECO:0000313" key="2">
    <source>
        <dbReference type="EMBL" id="KKY29305.1"/>
    </source>
</evidence>
<organism evidence="2 3">
    <name type="scientific">Diaporthe ampelina</name>
    <dbReference type="NCBI Taxonomy" id="1214573"/>
    <lineage>
        <taxon>Eukaryota</taxon>
        <taxon>Fungi</taxon>
        <taxon>Dikarya</taxon>
        <taxon>Ascomycota</taxon>
        <taxon>Pezizomycotina</taxon>
        <taxon>Sordariomycetes</taxon>
        <taxon>Sordariomycetidae</taxon>
        <taxon>Diaporthales</taxon>
        <taxon>Diaporthaceae</taxon>
        <taxon>Diaporthe</taxon>
    </lineage>
</organism>
<dbReference type="AlphaFoldDB" id="A0A0G2HLX7"/>
<keyword evidence="3" id="KW-1185">Reference proteome</keyword>
<dbReference type="PANTHER" id="PTHR43861">
    <property type="entry name" value="TRANS-ACONITATE 2-METHYLTRANSFERASE-RELATED"/>
    <property type="match status" value="1"/>
</dbReference>
<feature type="domain" description="Methyltransferase type 11" evidence="1">
    <location>
        <begin position="42"/>
        <end position="137"/>
    </location>
</feature>
<dbReference type="GO" id="GO:0008757">
    <property type="term" value="F:S-adenosylmethionine-dependent methyltransferase activity"/>
    <property type="evidence" value="ECO:0007669"/>
    <property type="project" value="InterPro"/>
</dbReference>
<evidence type="ECO:0000259" key="1">
    <source>
        <dbReference type="Pfam" id="PF08241"/>
    </source>
</evidence>
<dbReference type="OrthoDB" id="10017101at2759"/>
<dbReference type="SUPFAM" id="SSF53335">
    <property type="entry name" value="S-adenosyl-L-methionine-dependent methyltransferases"/>
    <property type="match status" value="1"/>
</dbReference>
<dbReference type="Pfam" id="PF08241">
    <property type="entry name" value="Methyltransf_11"/>
    <property type="match status" value="1"/>
</dbReference>
<dbReference type="Gene3D" id="3.40.50.150">
    <property type="entry name" value="Vaccinia Virus protein VP39"/>
    <property type="match status" value="1"/>
</dbReference>
<dbReference type="InterPro" id="IPR029063">
    <property type="entry name" value="SAM-dependent_MTases_sf"/>
</dbReference>
<dbReference type="CDD" id="cd02440">
    <property type="entry name" value="AdoMet_MTases"/>
    <property type="match status" value="1"/>
</dbReference>
<reference evidence="2 3" key="2">
    <citation type="submission" date="2015-05" db="EMBL/GenBank/DDBJ databases">
        <authorList>
            <person name="Morales-Cruz A."/>
            <person name="Amrine K.C."/>
            <person name="Cantu D."/>
        </authorList>
    </citation>
    <scope>NUCLEOTIDE SEQUENCE [LARGE SCALE GENOMIC DNA]</scope>
    <source>
        <strain evidence="2">DA912</strain>
    </source>
</reference>
<reference evidence="2 3" key="1">
    <citation type="submission" date="2015-05" db="EMBL/GenBank/DDBJ databases">
        <title>Distinctive expansion of gene families associated with plant cell wall degradation and secondary metabolism in the genomes of grapevine trunk pathogens.</title>
        <authorList>
            <person name="Lawrence D.P."/>
            <person name="Travadon R."/>
            <person name="Rolshausen P.E."/>
            <person name="Baumgartner K."/>
        </authorList>
    </citation>
    <scope>NUCLEOTIDE SEQUENCE [LARGE SCALE GENOMIC DNA]</scope>
    <source>
        <strain evidence="2">DA912</strain>
    </source>
</reference>
<proteinExistence type="predicted"/>
<evidence type="ECO:0000313" key="3">
    <source>
        <dbReference type="Proteomes" id="UP000034680"/>
    </source>
</evidence>
<sequence>MAYQNKSLVSDDPNLTALYDFRTAKDYAAYLLPHLKPDSHILDVGSGPGGMTHDFSLLVPQGRVVGIDTSPGVVAQAAARYKEPNLSFEVGDAYELSQFADASFDVIHAHAVFMHLTDPVRAFRAMYRVVKPGGIVASRDPSGRGVVAISPDRPPFTALMTEASPAHLRYLDAVGSCSKAGVYKEGWAREAGFVEGEDGGRIQVATSYEHVTAGWNLFQGAMAEQAIGLGVVTREQVKRWGDIWSEWVKEEDRFQKREFVDVLCFKGKKV</sequence>